<dbReference type="EMBL" id="FTOV01000005">
    <property type="protein sequence ID" value="SIT02833.1"/>
    <property type="molecule type" value="Genomic_DNA"/>
</dbReference>
<sequence length="45" mass="5315">MPDEWEIKNRLNPEVANANGKDLYKNYDNIEVYFNDLVKNITGQQ</sequence>
<organism evidence="1 2">
    <name type="scientific">Chryseobacterium gambrini</name>
    <dbReference type="NCBI Taxonomy" id="373672"/>
    <lineage>
        <taxon>Bacteria</taxon>
        <taxon>Pseudomonadati</taxon>
        <taxon>Bacteroidota</taxon>
        <taxon>Flavobacteriia</taxon>
        <taxon>Flavobacteriales</taxon>
        <taxon>Weeksellaceae</taxon>
        <taxon>Chryseobacterium group</taxon>
        <taxon>Chryseobacterium</taxon>
    </lineage>
</organism>
<proteinExistence type="predicted"/>
<gene>
    <name evidence="1" type="ORF">SAMN05421785_105181</name>
</gene>
<evidence type="ECO:0000313" key="1">
    <source>
        <dbReference type="EMBL" id="SIT02833.1"/>
    </source>
</evidence>
<dbReference type="Proteomes" id="UP000185781">
    <property type="component" value="Unassembled WGS sequence"/>
</dbReference>
<evidence type="ECO:0000313" key="2">
    <source>
        <dbReference type="Proteomes" id="UP000185781"/>
    </source>
</evidence>
<protein>
    <submittedName>
        <fullName evidence="1">Uncharacterized protein</fullName>
    </submittedName>
</protein>
<dbReference type="RefSeq" id="WP_228427541.1">
    <property type="nucleotide sequence ID" value="NZ_FTOV01000005.1"/>
</dbReference>
<dbReference type="STRING" id="373672.SAMN05421785_105181"/>
<name>A0A1N7NWU6_9FLAO</name>
<reference evidence="1 2" key="1">
    <citation type="submission" date="2017-01" db="EMBL/GenBank/DDBJ databases">
        <authorList>
            <person name="Mah S.A."/>
            <person name="Swanson W.J."/>
            <person name="Moy G.W."/>
            <person name="Vacquier V.D."/>
        </authorList>
    </citation>
    <scope>NUCLEOTIDE SEQUENCE [LARGE SCALE GENOMIC DNA]</scope>
    <source>
        <strain evidence="1 2">DSM 18014</strain>
    </source>
</reference>
<dbReference type="AlphaFoldDB" id="A0A1N7NWU6"/>
<accession>A0A1N7NWU6</accession>